<gene>
    <name evidence="2" type="ORF">K5L01_00845</name>
</gene>
<proteinExistence type="predicted"/>
<keyword evidence="1" id="KW-1133">Transmembrane helix</keyword>
<evidence type="ECO:0000313" key="3">
    <source>
        <dbReference type="Proteomes" id="UP001431235"/>
    </source>
</evidence>
<protein>
    <recommendedName>
        <fullName evidence="4">Transmembrane protein</fullName>
    </recommendedName>
</protein>
<feature type="transmembrane region" description="Helical" evidence="1">
    <location>
        <begin position="102"/>
        <end position="119"/>
    </location>
</feature>
<feature type="transmembrane region" description="Helical" evidence="1">
    <location>
        <begin position="32"/>
        <end position="56"/>
    </location>
</feature>
<dbReference type="EMBL" id="JAIKTS010000001">
    <property type="protein sequence ID" value="MCL7713205.1"/>
    <property type="molecule type" value="Genomic_DNA"/>
</dbReference>
<evidence type="ECO:0008006" key="4">
    <source>
        <dbReference type="Google" id="ProtNLM"/>
    </source>
</evidence>
<keyword evidence="3" id="KW-1185">Reference proteome</keyword>
<name>A0ABT0SD03_9GAMM</name>
<evidence type="ECO:0000313" key="2">
    <source>
        <dbReference type="EMBL" id="MCL7713205.1"/>
    </source>
</evidence>
<organism evidence="2 3">
    <name type="scientific">Stenotrophomonas mori</name>
    <dbReference type="NCBI Taxonomy" id="2871096"/>
    <lineage>
        <taxon>Bacteria</taxon>
        <taxon>Pseudomonadati</taxon>
        <taxon>Pseudomonadota</taxon>
        <taxon>Gammaproteobacteria</taxon>
        <taxon>Lysobacterales</taxon>
        <taxon>Lysobacteraceae</taxon>
        <taxon>Stenotrophomonas</taxon>
    </lineage>
</organism>
<dbReference type="RefSeq" id="WP_250061064.1">
    <property type="nucleotide sequence ID" value="NZ_JAIKTS010000001.1"/>
</dbReference>
<reference evidence="2 3" key="1">
    <citation type="submission" date="2021-08" db="EMBL/GenBank/DDBJ databases">
        <title>Novel members of of the genus Stenotrophomonas from differernt environment.</title>
        <authorList>
            <person name="Deng Y."/>
        </authorList>
    </citation>
    <scope>NUCLEOTIDE SEQUENCE [LARGE SCALE GENOMIC DNA]</scope>
    <source>
        <strain evidence="2 3">CPCC 101365</strain>
    </source>
</reference>
<accession>A0ABT0SD03</accession>
<comment type="caution">
    <text evidence="2">The sequence shown here is derived from an EMBL/GenBank/DDBJ whole genome shotgun (WGS) entry which is preliminary data.</text>
</comment>
<feature type="transmembrane region" description="Helical" evidence="1">
    <location>
        <begin position="77"/>
        <end position="96"/>
    </location>
</feature>
<dbReference type="Proteomes" id="UP001431235">
    <property type="component" value="Unassembled WGS sequence"/>
</dbReference>
<keyword evidence="1" id="KW-0472">Membrane</keyword>
<evidence type="ECO:0000256" key="1">
    <source>
        <dbReference type="SAM" id="Phobius"/>
    </source>
</evidence>
<keyword evidence="1" id="KW-0812">Transmembrane</keyword>
<sequence length="139" mass="15188">MRFVAEAIFALACGLAFLLCANYDPARLYSLANTLATVAGVLFGFLLTAIAMMVSLPERRLVANMRLTGHYGVLMKGTLRACGFHFMALAIALFAIFAEGKLLAYAVAIALAVEVFAMLRTFQSGRRFWVVLEALERSD</sequence>